<dbReference type="Pfam" id="PF00293">
    <property type="entry name" value="NUDIX"/>
    <property type="match status" value="1"/>
</dbReference>
<comment type="similarity">
    <text evidence="3">Belongs to the Nudix hydrolase family. NudK subfamily.</text>
</comment>
<dbReference type="Gene3D" id="3.90.79.10">
    <property type="entry name" value="Nucleoside Triphosphate Pyrophosphohydrolase"/>
    <property type="match status" value="1"/>
</dbReference>
<evidence type="ECO:0000259" key="9">
    <source>
        <dbReference type="PROSITE" id="PS51462"/>
    </source>
</evidence>
<evidence type="ECO:0000256" key="3">
    <source>
        <dbReference type="ARBA" id="ARBA00007275"/>
    </source>
</evidence>
<comment type="subunit">
    <text evidence="4">Homodimer.</text>
</comment>
<dbReference type="InterPro" id="IPR000086">
    <property type="entry name" value="NUDIX_hydrolase_dom"/>
</dbReference>
<feature type="domain" description="Nudix hydrolase" evidence="9">
    <location>
        <begin position="34"/>
        <end position="166"/>
    </location>
</feature>
<evidence type="ECO:0000256" key="1">
    <source>
        <dbReference type="ARBA" id="ARBA00000847"/>
    </source>
</evidence>
<organism evidence="10 11">
    <name type="scientific">Pontibacter toksunensis</name>
    <dbReference type="NCBI Taxonomy" id="1332631"/>
    <lineage>
        <taxon>Bacteria</taxon>
        <taxon>Pseudomonadati</taxon>
        <taxon>Bacteroidota</taxon>
        <taxon>Cytophagia</taxon>
        <taxon>Cytophagales</taxon>
        <taxon>Hymenobacteraceae</taxon>
        <taxon>Pontibacter</taxon>
    </lineage>
</organism>
<comment type="catalytic activity">
    <reaction evidence="1">
        <text>GDP-alpha-D-mannose + H2O = alpha-D-mannose 1-phosphate + GMP + 2 H(+)</text>
        <dbReference type="Rhea" id="RHEA:27978"/>
        <dbReference type="ChEBI" id="CHEBI:15377"/>
        <dbReference type="ChEBI" id="CHEBI:15378"/>
        <dbReference type="ChEBI" id="CHEBI:57527"/>
        <dbReference type="ChEBI" id="CHEBI:58115"/>
        <dbReference type="ChEBI" id="CHEBI:58409"/>
    </reaction>
</comment>
<proteinExistence type="inferred from homology"/>
<name>A0ABW6BW80_9BACT</name>
<accession>A0ABW6BW80</accession>
<evidence type="ECO:0000256" key="7">
    <source>
        <dbReference type="ARBA" id="ARBA00032162"/>
    </source>
</evidence>
<comment type="cofactor">
    <cofactor evidence="2">
        <name>Mg(2+)</name>
        <dbReference type="ChEBI" id="CHEBI:18420"/>
    </cofactor>
</comment>
<evidence type="ECO:0000256" key="2">
    <source>
        <dbReference type="ARBA" id="ARBA00001946"/>
    </source>
</evidence>
<dbReference type="PANTHER" id="PTHR11839:SF18">
    <property type="entry name" value="NUDIX HYDROLASE DOMAIN-CONTAINING PROTEIN"/>
    <property type="match status" value="1"/>
</dbReference>
<keyword evidence="11" id="KW-1185">Reference proteome</keyword>
<evidence type="ECO:0000256" key="4">
    <source>
        <dbReference type="ARBA" id="ARBA00011738"/>
    </source>
</evidence>
<dbReference type="Proteomes" id="UP001597641">
    <property type="component" value="Unassembled WGS sequence"/>
</dbReference>
<dbReference type="PROSITE" id="PS51462">
    <property type="entry name" value="NUDIX"/>
    <property type="match status" value="1"/>
</dbReference>
<evidence type="ECO:0000256" key="6">
    <source>
        <dbReference type="ARBA" id="ARBA00022801"/>
    </source>
</evidence>
<dbReference type="EMBL" id="JBHUOX010000010">
    <property type="protein sequence ID" value="MFD3001511.1"/>
    <property type="molecule type" value="Genomic_DNA"/>
</dbReference>
<reference evidence="11" key="1">
    <citation type="journal article" date="2019" name="Int. J. Syst. Evol. Microbiol.">
        <title>The Global Catalogue of Microorganisms (GCM) 10K type strain sequencing project: providing services to taxonomists for standard genome sequencing and annotation.</title>
        <authorList>
            <consortium name="The Broad Institute Genomics Platform"/>
            <consortium name="The Broad Institute Genome Sequencing Center for Infectious Disease"/>
            <person name="Wu L."/>
            <person name="Ma J."/>
        </authorList>
    </citation>
    <scope>NUCLEOTIDE SEQUENCE [LARGE SCALE GENOMIC DNA]</scope>
    <source>
        <strain evidence="11">KCTC 23984</strain>
    </source>
</reference>
<evidence type="ECO:0000313" key="10">
    <source>
        <dbReference type="EMBL" id="MFD3001511.1"/>
    </source>
</evidence>
<evidence type="ECO:0000256" key="8">
    <source>
        <dbReference type="ARBA" id="ARBA00032272"/>
    </source>
</evidence>
<gene>
    <name evidence="10" type="ORF">ACFS7Z_14165</name>
</gene>
<dbReference type="InterPro" id="IPR015797">
    <property type="entry name" value="NUDIX_hydrolase-like_dom_sf"/>
</dbReference>
<evidence type="ECO:0000256" key="5">
    <source>
        <dbReference type="ARBA" id="ARBA00016377"/>
    </source>
</evidence>
<dbReference type="InterPro" id="IPR004385">
    <property type="entry name" value="NDP_pyrophosphatase"/>
</dbReference>
<dbReference type="PANTHER" id="PTHR11839">
    <property type="entry name" value="UDP/ADP-SUGAR PYROPHOSPHATASE"/>
    <property type="match status" value="1"/>
</dbReference>
<dbReference type="NCBIfam" id="TIGR00052">
    <property type="entry name" value="nudix-type nucleoside diphosphatase, YffH/AdpP family"/>
    <property type="match status" value="1"/>
</dbReference>
<sequence>MKIKRKETVYDGFYTFRKVILEDKGREIEREQFDSGGAAAALVYDTTKGKYIFVKQFRYSAETELVEVVAGVLEDGDPEKTILKEIEEEIGYKVDHIEHVWDFFTSPGACTEIVHLYYAEVSAKTKEGGGLDEEHEQIEIVTLSADELLNQTFRDAKTIIAVQWMVARLGKIPQRQEAFIKK</sequence>
<evidence type="ECO:0000313" key="11">
    <source>
        <dbReference type="Proteomes" id="UP001597641"/>
    </source>
</evidence>
<protein>
    <recommendedName>
        <fullName evidence="5">GDP-mannose pyrophosphatase</fullName>
    </recommendedName>
    <alternativeName>
        <fullName evidence="7">GDP-mannose hydrolase</fullName>
    </alternativeName>
    <alternativeName>
        <fullName evidence="8">GDPMK</fullName>
    </alternativeName>
</protein>
<dbReference type="RefSeq" id="WP_377485682.1">
    <property type="nucleotide sequence ID" value="NZ_JBHUOX010000010.1"/>
</dbReference>
<dbReference type="SUPFAM" id="SSF55811">
    <property type="entry name" value="Nudix"/>
    <property type="match status" value="1"/>
</dbReference>
<keyword evidence="6" id="KW-0378">Hydrolase</keyword>
<comment type="caution">
    <text evidence="10">The sequence shown here is derived from an EMBL/GenBank/DDBJ whole genome shotgun (WGS) entry which is preliminary data.</text>
</comment>